<evidence type="ECO:0000256" key="4">
    <source>
        <dbReference type="ARBA" id="ARBA00023163"/>
    </source>
</evidence>
<evidence type="ECO:0000313" key="6">
    <source>
        <dbReference type="EMBL" id="KAA9151753.1"/>
    </source>
</evidence>
<dbReference type="PRINTS" id="PR00040">
    <property type="entry name" value="HTHMERR"/>
</dbReference>
<dbReference type="Gene3D" id="1.10.1660.10">
    <property type="match status" value="1"/>
</dbReference>
<dbReference type="RefSeq" id="WP_144761404.1">
    <property type="nucleotide sequence ID" value="NZ_VMNW02000096.1"/>
</dbReference>
<dbReference type="PANTHER" id="PTHR30204:SF69">
    <property type="entry name" value="MERR-FAMILY TRANSCRIPTIONAL REGULATOR"/>
    <property type="match status" value="1"/>
</dbReference>
<gene>
    <name evidence="6" type="ORF">FPZ12_038155</name>
</gene>
<reference evidence="6" key="1">
    <citation type="submission" date="2019-09" db="EMBL/GenBank/DDBJ databases">
        <authorList>
            <person name="Teo W.F.A."/>
            <person name="Duangmal K."/>
        </authorList>
    </citation>
    <scope>NUCLEOTIDE SEQUENCE [LARGE SCALE GENOMIC DNA]</scope>
    <source>
        <strain evidence="6">K81G1</strain>
    </source>
</reference>
<dbReference type="PANTHER" id="PTHR30204">
    <property type="entry name" value="REDOX-CYCLING DRUG-SENSING TRANSCRIPTIONAL ACTIVATOR SOXR"/>
    <property type="match status" value="1"/>
</dbReference>
<dbReference type="InterPro" id="IPR000551">
    <property type="entry name" value="MerR-type_HTH_dom"/>
</dbReference>
<dbReference type="InterPro" id="IPR009061">
    <property type="entry name" value="DNA-bd_dom_put_sf"/>
</dbReference>
<dbReference type="Proteomes" id="UP000319769">
    <property type="component" value="Unassembled WGS sequence"/>
</dbReference>
<comment type="caution">
    <text evidence="6">The sequence shown here is derived from an EMBL/GenBank/DDBJ whole genome shotgun (WGS) entry which is preliminary data.</text>
</comment>
<protein>
    <submittedName>
        <fullName evidence="6">MerR family transcriptional regulator</fullName>
    </submittedName>
</protein>
<proteinExistence type="predicted"/>
<sequence length="120" mass="13160">MLIGELARRSGTSVRLLRYYERVGLLGSQRRSNGYREYGADAEQTVRKIRMLLDAGLPTRTIRHIIDCANPDGSLTACPGVLDLLRARLSELDRQAADLASTRSVLASTIDALSPRHAPA</sequence>
<evidence type="ECO:0000313" key="7">
    <source>
        <dbReference type="Proteomes" id="UP000319769"/>
    </source>
</evidence>
<dbReference type="Pfam" id="PF13411">
    <property type="entry name" value="MerR_1"/>
    <property type="match status" value="1"/>
</dbReference>
<keyword evidence="1" id="KW-0678">Repressor</keyword>
<evidence type="ECO:0000256" key="1">
    <source>
        <dbReference type="ARBA" id="ARBA00022491"/>
    </source>
</evidence>
<dbReference type="GO" id="GO:0003677">
    <property type="term" value="F:DNA binding"/>
    <property type="evidence" value="ECO:0007669"/>
    <property type="project" value="UniProtKB-KW"/>
</dbReference>
<dbReference type="PROSITE" id="PS50937">
    <property type="entry name" value="HTH_MERR_2"/>
    <property type="match status" value="1"/>
</dbReference>
<dbReference type="EMBL" id="VMNW02000096">
    <property type="protein sequence ID" value="KAA9151753.1"/>
    <property type="molecule type" value="Genomic_DNA"/>
</dbReference>
<evidence type="ECO:0000256" key="2">
    <source>
        <dbReference type="ARBA" id="ARBA00023015"/>
    </source>
</evidence>
<keyword evidence="4" id="KW-0804">Transcription</keyword>
<dbReference type="AlphaFoldDB" id="A0A5N0UTW0"/>
<keyword evidence="2" id="KW-0805">Transcription regulation</keyword>
<dbReference type="OrthoDB" id="3824912at2"/>
<dbReference type="GO" id="GO:0003700">
    <property type="term" value="F:DNA-binding transcription factor activity"/>
    <property type="evidence" value="ECO:0007669"/>
    <property type="project" value="InterPro"/>
</dbReference>
<name>A0A5N0UTW0_9PSEU</name>
<keyword evidence="7" id="KW-1185">Reference proteome</keyword>
<dbReference type="InterPro" id="IPR047057">
    <property type="entry name" value="MerR_fam"/>
</dbReference>
<dbReference type="SUPFAM" id="SSF46955">
    <property type="entry name" value="Putative DNA-binding domain"/>
    <property type="match status" value="1"/>
</dbReference>
<evidence type="ECO:0000256" key="3">
    <source>
        <dbReference type="ARBA" id="ARBA00023125"/>
    </source>
</evidence>
<keyword evidence="3" id="KW-0238">DNA-binding</keyword>
<organism evidence="6 7">
    <name type="scientific">Amycolatopsis acidicola</name>
    <dbReference type="NCBI Taxonomy" id="2596893"/>
    <lineage>
        <taxon>Bacteria</taxon>
        <taxon>Bacillati</taxon>
        <taxon>Actinomycetota</taxon>
        <taxon>Actinomycetes</taxon>
        <taxon>Pseudonocardiales</taxon>
        <taxon>Pseudonocardiaceae</taxon>
        <taxon>Amycolatopsis</taxon>
    </lineage>
</organism>
<accession>A0A5N0UTW0</accession>
<dbReference type="SMART" id="SM00422">
    <property type="entry name" value="HTH_MERR"/>
    <property type="match status" value="1"/>
</dbReference>
<feature type="domain" description="HTH merR-type" evidence="5">
    <location>
        <begin position="1"/>
        <end position="68"/>
    </location>
</feature>
<evidence type="ECO:0000259" key="5">
    <source>
        <dbReference type="PROSITE" id="PS50937"/>
    </source>
</evidence>